<keyword evidence="4" id="KW-1185">Reference proteome</keyword>
<sequence>MSSIRMILSNKLIIIIICSICTLSTSSSQNSIDNNNNRYKIISFDRLLSKAPSILEKTNSYSDSLNSNVFSRKSFEMNKISSSNQIFKPKSNLINTKFRSTKSLNKFLSTIHFDCSNRSEGYYADIDLNCRTFHYCKQEQRQFTFNCPGSSQFNQKELTCENNNFENDSNEICQNSTKFFFINQILYNVNERLIRKWNQNFFQKSKQQSKKKNRSNPIDVGVVDSRKMENFLFPKTFKHFRSLFSRSKNNFSQNND</sequence>
<dbReference type="InterPro" id="IPR052976">
    <property type="entry name" value="Scoloptoxin-like"/>
</dbReference>
<evidence type="ECO:0000313" key="4">
    <source>
        <dbReference type="Proteomes" id="UP000887458"/>
    </source>
</evidence>
<organism evidence="3 4">
    <name type="scientific">Dermatophagoides pteronyssinus</name>
    <name type="common">European house dust mite</name>
    <dbReference type="NCBI Taxonomy" id="6956"/>
    <lineage>
        <taxon>Eukaryota</taxon>
        <taxon>Metazoa</taxon>
        <taxon>Ecdysozoa</taxon>
        <taxon>Arthropoda</taxon>
        <taxon>Chelicerata</taxon>
        <taxon>Arachnida</taxon>
        <taxon>Acari</taxon>
        <taxon>Acariformes</taxon>
        <taxon>Sarcoptiformes</taxon>
        <taxon>Astigmata</taxon>
        <taxon>Psoroptidia</taxon>
        <taxon>Analgoidea</taxon>
        <taxon>Pyroglyphidae</taxon>
        <taxon>Dermatophagoidinae</taxon>
        <taxon>Dermatophagoides</taxon>
    </lineage>
</organism>
<dbReference type="PANTHER" id="PTHR22933:SF31">
    <property type="entry name" value="FI18007P1"/>
    <property type="match status" value="1"/>
</dbReference>
<evidence type="ECO:0000259" key="2">
    <source>
        <dbReference type="PROSITE" id="PS50940"/>
    </source>
</evidence>
<dbReference type="EMBL" id="NJHN03000077">
    <property type="protein sequence ID" value="KAH9417311.1"/>
    <property type="molecule type" value="Genomic_DNA"/>
</dbReference>
<feature type="chain" id="PRO_5046496854" description="Chitin-binding type-2 domain-containing protein" evidence="1">
    <location>
        <begin position="29"/>
        <end position="256"/>
    </location>
</feature>
<evidence type="ECO:0000313" key="3">
    <source>
        <dbReference type="EMBL" id="KAH9417311.1"/>
    </source>
</evidence>
<evidence type="ECO:0000256" key="1">
    <source>
        <dbReference type="SAM" id="SignalP"/>
    </source>
</evidence>
<reference evidence="3 4" key="1">
    <citation type="journal article" date="2018" name="J. Allergy Clin. Immunol.">
        <title>High-quality assembly of Dermatophagoides pteronyssinus genome and transcriptome reveals a wide range of novel allergens.</title>
        <authorList>
            <person name="Liu X.Y."/>
            <person name="Yang K.Y."/>
            <person name="Wang M.Q."/>
            <person name="Kwok J.S."/>
            <person name="Zeng X."/>
            <person name="Yang Z."/>
            <person name="Xiao X.J."/>
            <person name="Lau C.P."/>
            <person name="Li Y."/>
            <person name="Huang Z.M."/>
            <person name="Ba J.G."/>
            <person name="Yim A.K."/>
            <person name="Ouyang C.Y."/>
            <person name="Ngai S.M."/>
            <person name="Chan T.F."/>
            <person name="Leung E.L."/>
            <person name="Liu L."/>
            <person name="Liu Z.G."/>
            <person name="Tsui S.K."/>
        </authorList>
    </citation>
    <scope>NUCLEOTIDE SEQUENCE [LARGE SCALE GENOMIC DNA]</scope>
    <source>
        <strain evidence="3">Derp</strain>
    </source>
</reference>
<feature type="domain" description="Chitin-binding type-2" evidence="2">
    <location>
        <begin position="112"/>
        <end position="175"/>
    </location>
</feature>
<reference evidence="3 4" key="2">
    <citation type="journal article" date="2022" name="Mol. Biol. Evol.">
        <title>Comparative Genomics Reveals Insights into the Divergent Evolution of Astigmatic Mites and Household Pest Adaptations.</title>
        <authorList>
            <person name="Xiong Q."/>
            <person name="Wan A.T."/>
            <person name="Liu X."/>
            <person name="Fung C.S."/>
            <person name="Xiao X."/>
            <person name="Malainual N."/>
            <person name="Hou J."/>
            <person name="Wang L."/>
            <person name="Wang M."/>
            <person name="Yang K.Y."/>
            <person name="Cui Y."/>
            <person name="Leung E.L."/>
            <person name="Nong W."/>
            <person name="Shin S.K."/>
            <person name="Au S.W."/>
            <person name="Jeong K.Y."/>
            <person name="Chew F.T."/>
            <person name="Hui J.H."/>
            <person name="Leung T.F."/>
            <person name="Tungtrongchitr A."/>
            <person name="Zhong N."/>
            <person name="Liu Z."/>
            <person name="Tsui S.K."/>
        </authorList>
    </citation>
    <scope>NUCLEOTIDE SEQUENCE [LARGE SCALE GENOMIC DNA]</scope>
    <source>
        <strain evidence="3">Derp</strain>
    </source>
</reference>
<gene>
    <name evidence="3" type="ORF">DERP_007308</name>
</gene>
<dbReference type="SUPFAM" id="SSF57625">
    <property type="entry name" value="Invertebrate chitin-binding proteins"/>
    <property type="match status" value="1"/>
</dbReference>
<dbReference type="InterPro" id="IPR002557">
    <property type="entry name" value="Chitin-bd_dom"/>
</dbReference>
<feature type="signal peptide" evidence="1">
    <location>
        <begin position="1"/>
        <end position="28"/>
    </location>
</feature>
<name>A0ABQ8J4B8_DERPT</name>
<dbReference type="Proteomes" id="UP000887458">
    <property type="component" value="Unassembled WGS sequence"/>
</dbReference>
<dbReference type="InterPro" id="IPR036508">
    <property type="entry name" value="Chitin-bd_dom_sf"/>
</dbReference>
<protein>
    <recommendedName>
        <fullName evidence="2">Chitin-binding type-2 domain-containing protein</fullName>
    </recommendedName>
</protein>
<dbReference type="PANTHER" id="PTHR22933">
    <property type="entry name" value="FI18007P1-RELATED"/>
    <property type="match status" value="1"/>
</dbReference>
<dbReference type="Pfam" id="PF01607">
    <property type="entry name" value="CBM_14"/>
    <property type="match status" value="1"/>
</dbReference>
<keyword evidence="1" id="KW-0732">Signal</keyword>
<dbReference type="PROSITE" id="PS50940">
    <property type="entry name" value="CHIT_BIND_II"/>
    <property type="match status" value="1"/>
</dbReference>
<comment type="caution">
    <text evidence="3">The sequence shown here is derived from an EMBL/GenBank/DDBJ whole genome shotgun (WGS) entry which is preliminary data.</text>
</comment>
<accession>A0ABQ8J4B8</accession>
<proteinExistence type="predicted"/>